<dbReference type="EC" id="5.3.1.24" evidence="3 9"/>
<keyword evidence="7 9" id="KW-0057">Aromatic amino acid biosynthesis</keyword>
<dbReference type="UniPathway" id="UPA00035">
    <property type="reaction ID" value="UER00042"/>
</dbReference>
<dbReference type="HAMAP" id="MF_00135">
    <property type="entry name" value="PRAI"/>
    <property type="match status" value="1"/>
</dbReference>
<evidence type="ECO:0000256" key="3">
    <source>
        <dbReference type="ARBA" id="ARBA00012572"/>
    </source>
</evidence>
<dbReference type="CDD" id="cd00405">
    <property type="entry name" value="PRAI"/>
    <property type="match status" value="1"/>
</dbReference>
<evidence type="ECO:0000256" key="4">
    <source>
        <dbReference type="ARBA" id="ARBA00022272"/>
    </source>
</evidence>
<dbReference type="RefSeq" id="WP_021759162.1">
    <property type="nucleotide sequence ID" value="NC_022444.1"/>
</dbReference>
<sequence>MYESSPCACACGDVLVKVCGITRQEDADAAIAINASLLGFIFHPASPRAMTPAKARAICTGERMRVGVFVNQTPGEILDIMDDARLHLAQLHGDQDEACCLALGRQRVMRAFWPERHANLADFEAELARFAPFCRFFLFDAGASGGGHGKSLDWAALGRLKSPRSWFLAGGLSPDNVRQAVDACNPDGVDLNSGVEAAPGIKDPAKLAAAREALCAPASNKTT</sequence>
<keyword evidence="12" id="KW-1185">Reference proteome</keyword>
<dbReference type="PANTHER" id="PTHR42894">
    <property type="entry name" value="N-(5'-PHOSPHORIBOSYL)ANTHRANILATE ISOMERASE"/>
    <property type="match status" value="1"/>
</dbReference>
<dbReference type="InterPro" id="IPR001240">
    <property type="entry name" value="PRAI_dom"/>
</dbReference>
<dbReference type="InterPro" id="IPR011060">
    <property type="entry name" value="RibuloseP-bd_barrel"/>
</dbReference>
<dbReference type="eggNOG" id="COG0135">
    <property type="taxonomic scope" value="Bacteria"/>
</dbReference>
<keyword evidence="6 9" id="KW-0822">Tryptophan biosynthesis</keyword>
<evidence type="ECO:0000259" key="10">
    <source>
        <dbReference type="Pfam" id="PF00697"/>
    </source>
</evidence>
<dbReference type="GO" id="GO:0000162">
    <property type="term" value="P:L-tryptophan biosynthetic process"/>
    <property type="evidence" value="ECO:0007669"/>
    <property type="project" value="UniProtKB-UniRule"/>
</dbReference>
<comment type="pathway">
    <text evidence="2 9">Amino-acid biosynthesis; L-tryptophan biosynthesis; L-tryptophan from chorismate: step 3/5.</text>
</comment>
<comment type="similarity">
    <text evidence="9">Belongs to the TrpF family.</text>
</comment>
<dbReference type="EMBL" id="CP006585">
    <property type="protein sequence ID" value="AGW12509.1"/>
    <property type="molecule type" value="Genomic_DNA"/>
</dbReference>
<evidence type="ECO:0000256" key="2">
    <source>
        <dbReference type="ARBA" id="ARBA00004664"/>
    </source>
</evidence>
<feature type="domain" description="N-(5'phosphoribosyl) anthranilate isomerase (PRAI)" evidence="10">
    <location>
        <begin position="16"/>
        <end position="209"/>
    </location>
</feature>
<evidence type="ECO:0000256" key="8">
    <source>
        <dbReference type="ARBA" id="ARBA00023235"/>
    </source>
</evidence>
<dbReference type="HOGENOM" id="CLU_076364_2_0_7"/>
<gene>
    <name evidence="9" type="primary">trpF</name>
    <name evidence="11" type="ORF">DGI_0601</name>
</gene>
<comment type="catalytic activity">
    <reaction evidence="1 9">
        <text>N-(5-phospho-beta-D-ribosyl)anthranilate = 1-(2-carboxyphenylamino)-1-deoxy-D-ribulose 5-phosphate</text>
        <dbReference type="Rhea" id="RHEA:21540"/>
        <dbReference type="ChEBI" id="CHEBI:18277"/>
        <dbReference type="ChEBI" id="CHEBI:58613"/>
        <dbReference type="EC" id="5.3.1.24"/>
    </reaction>
</comment>
<name>T2G8K3_MEGG1</name>
<keyword evidence="8 9" id="KW-0413">Isomerase</keyword>
<reference evidence="11 12" key="1">
    <citation type="journal article" date="2013" name="J. Bacteriol.">
        <title>Roles of HynAB and Ech, the only two hydrogenases found in the model sulfate reducer Desulfovibrio gigas.</title>
        <authorList>
            <person name="Morais-Silva F.O."/>
            <person name="Santos C.I."/>
            <person name="Rodrigues R."/>
            <person name="Pereira I.A."/>
            <person name="Rodrigues-Pousada C."/>
        </authorList>
    </citation>
    <scope>NUCLEOTIDE SEQUENCE [LARGE SCALE GENOMIC DNA]</scope>
    <source>
        <strain evidence="12">ATCC 19364 / DSM 1382 / NCIMB 9332 / VKM B-1759</strain>
    </source>
</reference>
<evidence type="ECO:0000256" key="7">
    <source>
        <dbReference type="ARBA" id="ARBA00023141"/>
    </source>
</evidence>
<protein>
    <recommendedName>
        <fullName evidence="4 9">N-(5'-phosphoribosyl)anthranilate isomerase</fullName>
        <shortName evidence="9">PRAI</shortName>
        <ecNumber evidence="3 9">5.3.1.24</ecNumber>
    </recommendedName>
</protein>
<keyword evidence="5 9" id="KW-0028">Amino-acid biosynthesis</keyword>
<organism evidence="11 12">
    <name type="scientific">Megalodesulfovibrio gigas (strain ATCC 19364 / DSM 1382 / NCIMB 9332 / VKM B-1759)</name>
    <name type="common">Desulfovibrio gigas</name>
    <dbReference type="NCBI Taxonomy" id="1121448"/>
    <lineage>
        <taxon>Bacteria</taxon>
        <taxon>Pseudomonadati</taxon>
        <taxon>Thermodesulfobacteriota</taxon>
        <taxon>Desulfovibrionia</taxon>
        <taxon>Desulfovibrionales</taxon>
        <taxon>Desulfovibrionaceae</taxon>
        <taxon>Megalodesulfovibrio</taxon>
    </lineage>
</organism>
<dbReference type="AlphaFoldDB" id="T2G8K3"/>
<dbReference type="STRING" id="1121448.DGI_0601"/>
<reference evidence="12" key="2">
    <citation type="submission" date="2013-07" db="EMBL/GenBank/DDBJ databases">
        <authorList>
            <person name="Morais-Silva F.O."/>
            <person name="Rezende A.M."/>
            <person name="Pimentel C."/>
            <person name="Resende D.M."/>
            <person name="Santos C.I."/>
            <person name="Clemente C."/>
            <person name="de Oliveira L.M."/>
            <person name="da Silva S.M."/>
            <person name="Costa D.A."/>
            <person name="Varela-Raposo A."/>
            <person name="Horacio E.C.A."/>
            <person name="Matos M."/>
            <person name="Flores O."/>
            <person name="Ruiz J.C."/>
            <person name="Rodrigues-Pousada C."/>
        </authorList>
    </citation>
    <scope>NUCLEOTIDE SEQUENCE [LARGE SCALE GENOMIC DNA]</scope>
    <source>
        <strain evidence="12">ATCC 19364 / DSM 1382 / NCIMB 9332 / VKM B-1759</strain>
    </source>
</reference>
<dbReference type="GO" id="GO:0004640">
    <property type="term" value="F:phosphoribosylanthranilate isomerase activity"/>
    <property type="evidence" value="ECO:0007669"/>
    <property type="project" value="UniProtKB-UniRule"/>
</dbReference>
<evidence type="ECO:0000256" key="1">
    <source>
        <dbReference type="ARBA" id="ARBA00001164"/>
    </source>
</evidence>
<dbReference type="PATRIC" id="fig|1121448.10.peg.601"/>
<evidence type="ECO:0000313" key="11">
    <source>
        <dbReference type="EMBL" id="AGW12509.1"/>
    </source>
</evidence>
<dbReference type="Pfam" id="PF00697">
    <property type="entry name" value="PRAI"/>
    <property type="match status" value="1"/>
</dbReference>
<evidence type="ECO:0000256" key="6">
    <source>
        <dbReference type="ARBA" id="ARBA00022822"/>
    </source>
</evidence>
<dbReference type="Gene3D" id="3.20.20.70">
    <property type="entry name" value="Aldolase class I"/>
    <property type="match status" value="1"/>
</dbReference>
<dbReference type="SUPFAM" id="SSF51366">
    <property type="entry name" value="Ribulose-phoshate binding barrel"/>
    <property type="match status" value="1"/>
</dbReference>
<dbReference type="InterPro" id="IPR044643">
    <property type="entry name" value="TrpF_fam"/>
</dbReference>
<accession>T2G8K3</accession>
<dbReference type="InterPro" id="IPR013785">
    <property type="entry name" value="Aldolase_TIM"/>
</dbReference>
<dbReference type="PANTHER" id="PTHR42894:SF1">
    <property type="entry name" value="N-(5'-PHOSPHORIBOSYL)ANTHRANILATE ISOMERASE"/>
    <property type="match status" value="1"/>
</dbReference>
<evidence type="ECO:0000313" key="12">
    <source>
        <dbReference type="Proteomes" id="UP000016587"/>
    </source>
</evidence>
<dbReference type="Proteomes" id="UP000016587">
    <property type="component" value="Chromosome"/>
</dbReference>
<evidence type="ECO:0000256" key="9">
    <source>
        <dbReference type="HAMAP-Rule" id="MF_00135"/>
    </source>
</evidence>
<evidence type="ECO:0000256" key="5">
    <source>
        <dbReference type="ARBA" id="ARBA00022605"/>
    </source>
</evidence>
<proteinExistence type="inferred from homology"/>
<dbReference type="KEGG" id="dgg:DGI_0601"/>